<dbReference type="Proteomes" id="UP001642540">
    <property type="component" value="Unassembled WGS sequence"/>
</dbReference>
<evidence type="ECO:0000313" key="1">
    <source>
        <dbReference type="EMBL" id="CAL8134274.1"/>
    </source>
</evidence>
<proteinExistence type="predicted"/>
<reference evidence="1 2" key="1">
    <citation type="submission" date="2024-08" db="EMBL/GenBank/DDBJ databases">
        <authorList>
            <person name="Cucini C."/>
            <person name="Frati F."/>
        </authorList>
    </citation>
    <scope>NUCLEOTIDE SEQUENCE [LARGE SCALE GENOMIC DNA]</scope>
</reference>
<evidence type="ECO:0000313" key="2">
    <source>
        <dbReference type="Proteomes" id="UP001642540"/>
    </source>
</evidence>
<dbReference type="EMBL" id="CAXLJM020000104">
    <property type="protein sequence ID" value="CAL8134274.1"/>
    <property type="molecule type" value="Genomic_DNA"/>
</dbReference>
<dbReference type="SUPFAM" id="SSF52047">
    <property type="entry name" value="RNI-like"/>
    <property type="match status" value="1"/>
</dbReference>
<sequence length="528" mass="61049">MVISWLNRLKIKLKNYFKSSFKTKTMQHSVSKEDEMEAEIKCQKKIVEYPPNISMLLPEIWEDIFSLLPSTDFLTVINSCPEWRELLASRRTSMLLPLVLPILKEYLPISSLLHCRGVSKSAKNVIDETLTEHSSPLQYFQQVSCKDEWLLQSKMHQMVETVNRKYDFRERKVLDKFLTHFSINSNTHSSATNASTPTSENANPFLTRFIKLSLDLGENPAEDEDDETISQLRFRPRPLLLAKFGTAVSIFTCEVTTGFERFNFLRMLLLLTHLPNLKVLKIVGSLEEWEEEAEYLRVAEFPELEQLETLDLEEFSDLHVEGALVPTLFKHYGSQLKTLICSGRLFDATTITVTKLNIYLPNLSYLRVKAVTSGALFKLSKVDWQLEYLQFQDVLWSDRRLNLGQILQVVNRFGKTLSQLQLFVLLSSEQVNRFDPSKMSIMPKLKMLSTTLGNLNTTWFWKFIEDKCCHIQELGLHTDKIVTPIDEELAKRGFRLLPTLNRIAFKTSRVDSSSSHILVIKRHTVIES</sequence>
<keyword evidence="2" id="KW-1185">Reference proteome</keyword>
<accession>A0ABP1RRZ0</accession>
<name>A0ABP1RRZ0_9HEXA</name>
<gene>
    <name evidence="1" type="ORF">ODALV1_LOCUS25448</name>
</gene>
<evidence type="ECO:0008006" key="3">
    <source>
        <dbReference type="Google" id="ProtNLM"/>
    </source>
</evidence>
<comment type="caution">
    <text evidence="1">The sequence shown here is derived from an EMBL/GenBank/DDBJ whole genome shotgun (WGS) entry which is preliminary data.</text>
</comment>
<protein>
    <recommendedName>
        <fullName evidence="3">F-box domain-containing protein</fullName>
    </recommendedName>
</protein>
<organism evidence="1 2">
    <name type="scientific">Orchesella dallaii</name>
    <dbReference type="NCBI Taxonomy" id="48710"/>
    <lineage>
        <taxon>Eukaryota</taxon>
        <taxon>Metazoa</taxon>
        <taxon>Ecdysozoa</taxon>
        <taxon>Arthropoda</taxon>
        <taxon>Hexapoda</taxon>
        <taxon>Collembola</taxon>
        <taxon>Entomobryomorpha</taxon>
        <taxon>Entomobryoidea</taxon>
        <taxon>Orchesellidae</taxon>
        <taxon>Orchesellinae</taxon>
        <taxon>Orchesella</taxon>
    </lineage>
</organism>